<evidence type="ECO:0000259" key="1">
    <source>
        <dbReference type="Pfam" id="PF01609"/>
    </source>
</evidence>
<protein>
    <submittedName>
        <fullName evidence="3">IS5 family transposase</fullName>
    </submittedName>
</protein>
<dbReference type="PANTHER" id="PTHR30007:SF0">
    <property type="entry name" value="TRANSPOSASE"/>
    <property type="match status" value="1"/>
</dbReference>
<dbReference type="NCBIfam" id="NF033580">
    <property type="entry name" value="transpos_IS5_3"/>
    <property type="match status" value="1"/>
</dbReference>
<dbReference type="EMBL" id="JAXBLV010000067">
    <property type="protein sequence ID" value="MDY3558964.1"/>
    <property type="molecule type" value="Genomic_DNA"/>
</dbReference>
<organism evidence="3 4">
    <name type="scientific">Gemmata algarum</name>
    <dbReference type="NCBI Taxonomy" id="2975278"/>
    <lineage>
        <taxon>Bacteria</taxon>
        <taxon>Pseudomonadati</taxon>
        <taxon>Planctomycetota</taxon>
        <taxon>Planctomycetia</taxon>
        <taxon>Gemmatales</taxon>
        <taxon>Gemmataceae</taxon>
        <taxon>Gemmata</taxon>
    </lineage>
</organism>
<dbReference type="InterPro" id="IPR025161">
    <property type="entry name" value="IS402-like_dom"/>
</dbReference>
<evidence type="ECO:0000313" key="3">
    <source>
        <dbReference type="EMBL" id="MDY3558964.1"/>
    </source>
</evidence>
<dbReference type="InterPro" id="IPR002559">
    <property type="entry name" value="Transposase_11"/>
</dbReference>
<reference evidence="4" key="1">
    <citation type="journal article" date="2023" name="Mar. Drugs">
        <title>Gemmata algarum, a Novel Planctomycete Isolated from an Algal Mat, Displays Antimicrobial Activity.</title>
        <authorList>
            <person name="Kumar G."/>
            <person name="Kallscheuer N."/>
            <person name="Kashif M."/>
            <person name="Ahamad S."/>
            <person name="Jagadeeshwari U."/>
            <person name="Pannikurungottu S."/>
            <person name="Haufschild T."/>
            <person name="Kabuu M."/>
            <person name="Sasikala C."/>
            <person name="Jogler C."/>
            <person name="Ramana C."/>
        </authorList>
    </citation>
    <scope>NUCLEOTIDE SEQUENCE [LARGE SCALE GENOMIC DNA]</scope>
    <source>
        <strain evidence="4">JC673</strain>
    </source>
</reference>
<evidence type="ECO:0000313" key="4">
    <source>
        <dbReference type="Proteomes" id="UP001272242"/>
    </source>
</evidence>
<sequence>MDRVYPTDLTDAQWAVIEPLIPPAKPGGRPRTVDMRLVVNTIFYLAKAGCQWAMLPQDLAKRSTANEYLMAWVADGTWQRILDALRPQVRVAAGRDPNPAKAAIDAQTVKGTEAGGARGYDGGKKINGRKRPRVVDSLGLLMVVLVTAASCDDGTTAPQVLATLSPQHRARLDEVRGDGKYNNRTLDRYLARESVGYQVTVVERPAGAKGLVHLPYRWVIERTNAWTGNYRRNSKGYERTTAAAEAMIQVSMIHLMLQRLAPDKTRTQATFKYTRKPMQKATKLSG</sequence>
<dbReference type="Pfam" id="PF01609">
    <property type="entry name" value="DDE_Tnp_1"/>
    <property type="match status" value="1"/>
</dbReference>
<dbReference type="RefSeq" id="WP_320685813.1">
    <property type="nucleotide sequence ID" value="NZ_JAXBLV010000067.1"/>
</dbReference>
<proteinExistence type="predicted"/>
<feature type="domain" description="Insertion element IS402-like" evidence="2">
    <location>
        <begin position="9"/>
        <end position="81"/>
    </location>
</feature>
<dbReference type="PANTHER" id="PTHR30007">
    <property type="entry name" value="PHP DOMAIN PROTEIN"/>
    <property type="match status" value="1"/>
</dbReference>
<keyword evidence="4" id="KW-1185">Reference proteome</keyword>
<evidence type="ECO:0000259" key="2">
    <source>
        <dbReference type="Pfam" id="PF13340"/>
    </source>
</evidence>
<gene>
    <name evidence="3" type="ORF">R5W23_006140</name>
</gene>
<dbReference type="Proteomes" id="UP001272242">
    <property type="component" value="Unassembled WGS sequence"/>
</dbReference>
<comment type="caution">
    <text evidence="3">The sequence shown here is derived from an EMBL/GenBank/DDBJ whole genome shotgun (WGS) entry which is preliminary data.</text>
</comment>
<name>A0ABU5EVH1_9BACT</name>
<feature type="domain" description="Transposase IS4-like" evidence="1">
    <location>
        <begin position="102"/>
        <end position="255"/>
    </location>
</feature>
<accession>A0ABU5EVH1</accession>
<dbReference type="Pfam" id="PF13340">
    <property type="entry name" value="DUF4096"/>
    <property type="match status" value="1"/>
</dbReference>